<evidence type="ECO:0008006" key="3">
    <source>
        <dbReference type="Google" id="ProtNLM"/>
    </source>
</evidence>
<organism evidence="1 2">
    <name type="scientific">Ruminococcus flavefaciens</name>
    <dbReference type="NCBI Taxonomy" id="1265"/>
    <lineage>
        <taxon>Bacteria</taxon>
        <taxon>Bacillati</taxon>
        <taxon>Bacillota</taxon>
        <taxon>Clostridia</taxon>
        <taxon>Eubacteriales</taxon>
        <taxon>Oscillospiraceae</taxon>
        <taxon>Ruminococcus</taxon>
    </lineage>
</organism>
<dbReference type="InterPro" id="IPR009711">
    <property type="entry name" value="UPF0473"/>
</dbReference>
<dbReference type="OrthoDB" id="2056794at2"/>
<reference evidence="1 2" key="1">
    <citation type="submission" date="2016-10" db="EMBL/GenBank/DDBJ databases">
        <authorList>
            <person name="de Groot N.N."/>
        </authorList>
    </citation>
    <scope>NUCLEOTIDE SEQUENCE [LARGE SCALE GENOMIC DNA]</scope>
    <source>
        <strain evidence="1 2">YAD2003</strain>
    </source>
</reference>
<dbReference type="RefSeq" id="WP_074716483.1">
    <property type="nucleotide sequence ID" value="NZ_FNWV01000005.1"/>
</dbReference>
<gene>
    <name evidence="1" type="ORF">SAMN02910265_01742</name>
</gene>
<proteinExistence type="predicted"/>
<dbReference type="EMBL" id="FNWV01000005">
    <property type="protein sequence ID" value="SEH61426.1"/>
    <property type="molecule type" value="Genomic_DNA"/>
</dbReference>
<accession>A0A1H6JLM6</accession>
<sequence>MSEMNEYTPDLFELIDEEGNKKQFELFDAAEINGEQYYAMLPAIEDDDFLNSDCDLVILKSIEEDGEEILASIDDDDEFESVSRFFLERLQDALEE</sequence>
<dbReference type="AlphaFoldDB" id="A0A1H6JLM6"/>
<evidence type="ECO:0000313" key="1">
    <source>
        <dbReference type="EMBL" id="SEH61426.1"/>
    </source>
</evidence>
<dbReference type="Proteomes" id="UP000183190">
    <property type="component" value="Unassembled WGS sequence"/>
</dbReference>
<dbReference type="Pfam" id="PF06949">
    <property type="entry name" value="DUF1292"/>
    <property type="match status" value="1"/>
</dbReference>
<evidence type="ECO:0000313" key="2">
    <source>
        <dbReference type="Proteomes" id="UP000183190"/>
    </source>
</evidence>
<protein>
    <recommendedName>
        <fullName evidence="3">DUF1292 domain-containing protein</fullName>
    </recommendedName>
</protein>
<name>A0A1H6JLM6_RUMFL</name>